<dbReference type="EnsemblPlants" id="AES68603">
    <property type="protein sequence ID" value="AES68603"/>
    <property type="gene ID" value="MTR_3g010640"/>
</dbReference>
<organism evidence="1 3">
    <name type="scientific">Medicago truncatula</name>
    <name type="common">Barrel medic</name>
    <name type="synonym">Medicago tribuloides</name>
    <dbReference type="NCBI Taxonomy" id="3880"/>
    <lineage>
        <taxon>Eukaryota</taxon>
        <taxon>Viridiplantae</taxon>
        <taxon>Streptophyta</taxon>
        <taxon>Embryophyta</taxon>
        <taxon>Tracheophyta</taxon>
        <taxon>Spermatophyta</taxon>
        <taxon>Magnoliopsida</taxon>
        <taxon>eudicotyledons</taxon>
        <taxon>Gunneridae</taxon>
        <taxon>Pentapetalae</taxon>
        <taxon>rosids</taxon>
        <taxon>fabids</taxon>
        <taxon>Fabales</taxon>
        <taxon>Fabaceae</taxon>
        <taxon>Papilionoideae</taxon>
        <taxon>50 kb inversion clade</taxon>
        <taxon>NPAAA clade</taxon>
        <taxon>Hologalegina</taxon>
        <taxon>IRL clade</taxon>
        <taxon>Trifolieae</taxon>
        <taxon>Medicago</taxon>
    </lineage>
</organism>
<reference evidence="1 3" key="2">
    <citation type="journal article" date="2014" name="BMC Genomics">
        <title>An improved genome release (version Mt4.0) for the model legume Medicago truncatula.</title>
        <authorList>
            <person name="Tang H."/>
            <person name="Krishnakumar V."/>
            <person name="Bidwell S."/>
            <person name="Rosen B."/>
            <person name="Chan A."/>
            <person name="Zhou S."/>
            <person name="Gentzbittel L."/>
            <person name="Childs K.L."/>
            <person name="Yandell M."/>
            <person name="Gundlach H."/>
            <person name="Mayer K.F."/>
            <person name="Schwartz D.C."/>
            <person name="Town C.D."/>
        </authorList>
    </citation>
    <scope>GENOME REANNOTATION</scope>
    <source>
        <strain evidence="2 3">cv. Jemalong A17</strain>
    </source>
</reference>
<proteinExistence type="predicted"/>
<name>G7IVG5_MEDTR</name>
<dbReference type="PaxDb" id="3880-AES68603"/>
<sequence>MKIELLQILYVNLFASLDFHHITKFFEFSGTLGVSEEEEEVVFTRLFPHSLIGKAKEWYLDQPTQVMTNWNTLE</sequence>
<evidence type="ECO:0000313" key="2">
    <source>
        <dbReference type="EnsemblPlants" id="AES68603"/>
    </source>
</evidence>
<evidence type="ECO:0000313" key="1">
    <source>
        <dbReference type="EMBL" id="AES68603.1"/>
    </source>
</evidence>
<reference evidence="2" key="3">
    <citation type="submission" date="2015-04" db="UniProtKB">
        <authorList>
            <consortium name="EnsemblPlants"/>
        </authorList>
    </citation>
    <scope>IDENTIFICATION</scope>
    <source>
        <strain evidence="2">cv. Jemalong A17</strain>
    </source>
</reference>
<dbReference type="OMA" id="WLISHPN"/>
<evidence type="ECO:0000313" key="3">
    <source>
        <dbReference type="Proteomes" id="UP000002051"/>
    </source>
</evidence>
<accession>G7IVG5</accession>
<dbReference type="Proteomes" id="UP000002051">
    <property type="component" value="Chromosome 3"/>
</dbReference>
<dbReference type="EMBL" id="CM001219">
    <property type="protein sequence ID" value="AES68603.1"/>
    <property type="molecule type" value="Genomic_DNA"/>
</dbReference>
<dbReference type="AlphaFoldDB" id="G7IVG5"/>
<evidence type="ECO:0008006" key="4">
    <source>
        <dbReference type="Google" id="ProtNLM"/>
    </source>
</evidence>
<keyword evidence="3" id="KW-1185">Reference proteome</keyword>
<gene>
    <name evidence="1" type="ordered locus">MTR_3g010640</name>
</gene>
<reference evidence="1 3" key="1">
    <citation type="journal article" date="2011" name="Nature">
        <title>The Medicago genome provides insight into the evolution of rhizobial symbioses.</title>
        <authorList>
            <person name="Young N.D."/>
            <person name="Debelle F."/>
            <person name="Oldroyd G.E."/>
            <person name="Geurts R."/>
            <person name="Cannon S.B."/>
            <person name="Udvardi M.K."/>
            <person name="Benedito V.A."/>
            <person name="Mayer K.F."/>
            <person name="Gouzy J."/>
            <person name="Schoof H."/>
            <person name="Van de Peer Y."/>
            <person name="Proost S."/>
            <person name="Cook D.R."/>
            <person name="Meyers B.C."/>
            <person name="Spannagl M."/>
            <person name="Cheung F."/>
            <person name="De Mita S."/>
            <person name="Krishnakumar V."/>
            <person name="Gundlach H."/>
            <person name="Zhou S."/>
            <person name="Mudge J."/>
            <person name="Bharti A.K."/>
            <person name="Murray J.D."/>
            <person name="Naoumkina M.A."/>
            <person name="Rosen B."/>
            <person name="Silverstein K.A."/>
            <person name="Tang H."/>
            <person name="Rombauts S."/>
            <person name="Zhao P.X."/>
            <person name="Zhou P."/>
            <person name="Barbe V."/>
            <person name="Bardou P."/>
            <person name="Bechner M."/>
            <person name="Bellec A."/>
            <person name="Berger A."/>
            <person name="Berges H."/>
            <person name="Bidwell S."/>
            <person name="Bisseling T."/>
            <person name="Choisne N."/>
            <person name="Couloux A."/>
            <person name="Denny R."/>
            <person name="Deshpande S."/>
            <person name="Dai X."/>
            <person name="Doyle J.J."/>
            <person name="Dudez A.M."/>
            <person name="Farmer A.D."/>
            <person name="Fouteau S."/>
            <person name="Franken C."/>
            <person name="Gibelin C."/>
            <person name="Gish J."/>
            <person name="Goldstein S."/>
            <person name="Gonzalez A.J."/>
            <person name="Green P.J."/>
            <person name="Hallab A."/>
            <person name="Hartog M."/>
            <person name="Hua A."/>
            <person name="Humphray S.J."/>
            <person name="Jeong D.H."/>
            <person name="Jing Y."/>
            <person name="Jocker A."/>
            <person name="Kenton S.M."/>
            <person name="Kim D.J."/>
            <person name="Klee K."/>
            <person name="Lai H."/>
            <person name="Lang C."/>
            <person name="Lin S."/>
            <person name="Macmil S.L."/>
            <person name="Magdelenat G."/>
            <person name="Matthews L."/>
            <person name="McCorrison J."/>
            <person name="Monaghan E.L."/>
            <person name="Mun J.H."/>
            <person name="Najar F.Z."/>
            <person name="Nicholson C."/>
            <person name="Noirot C."/>
            <person name="O'Bleness M."/>
            <person name="Paule C.R."/>
            <person name="Poulain J."/>
            <person name="Prion F."/>
            <person name="Qin B."/>
            <person name="Qu C."/>
            <person name="Retzel E.F."/>
            <person name="Riddle C."/>
            <person name="Sallet E."/>
            <person name="Samain S."/>
            <person name="Samson N."/>
            <person name="Sanders I."/>
            <person name="Saurat O."/>
            <person name="Scarpelli C."/>
            <person name="Schiex T."/>
            <person name="Segurens B."/>
            <person name="Severin A.J."/>
            <person name="Sherrier D.J."/>
            <person name="Shi R."/>
            <person name="Sims S."/>
            <person name="Singer S.R."/>
            <person name="Sinharoy S."/>
            <person name="Sterck L."/>
            <person name="Viollet A."/>
            <person name="Wang B.B."/>
            <person name="Wang K."/>
            <person name="Wang M."/>
            <person name="Wang X."/>
            <person name="Warfsmann J."/>
            <person name="Weissenbach J."/>
            <person name="White D.D."/>
            <person name="White J.D."/>
            <person name="Wiley G.B."/>
            <person name="Wincker P."/>
            <person name="Xing Y."/>
            <person name="Yang L."/>
            <person name="Yao Z."/>
            <person name="Ying F."/>
            <person name="Zhai J."/>
            <person name="Zhou L."/>
            <person name="Zuber A."/>
            <person name="Denarie J."/>
            <person name="Dixon R.A."/>
            <person name="May G.D."/>
            <person name="Schwartz D.C."/>
            <person name="Rogers J."/>
            <person name="Quetier F."/>
            <person name="Town C.D."/>
            <person name="Roe B.A."/>
        </authorList>
    </citation>
    <scope>NUCLEOTIDE SEQUENCE [LARGE SCALE GENOMIC DNA]</scope>
    <source>
        <strain evidence="1">A17</strain>
        <strain evidence="2 3">cv. Jemalong A17</strain>
    </source>
</reference>
<dbReference type="HOGENOM" id="CLU_2691465_0_0_1"/>
<protein>
    <recommendedName>
        <fullName evidence="4">Retrotransposon gag domain-containing protein</fullName>
    </recommendedName>
</protein>